<proteinExistence type="predicted"/>
<dbReference type="GO" id="GO:0004519">
    <property type="term" value="F:endonuclease activity"/>
    <property type="evidence" value="ECO:0007669"/>
    <property type="project" value="UniProtKB-KW"/>
</dbReference>
<evidence type="ECO:0000313" key="2">
    <source>
        <dbReference type="EMBL" id="WXB78061.1"/>
    </source>
</evidence>
<accession>A0ABZ2MLS4</accession>
<dbReference type="Pfam" id="PF01844">
    <property type="entry name" value="HNH"/>
    <property type="match status" value="1"/>
</dbReference>
<reference evidence="2 3" key="1">
    <citation type="submission" date="2024-02" db="EMBL/GenBank/DDBJ databases">
        <title>Janibacter sp. nov., isolated from gut of marine sandworm.</title>
        <authorList>
            <person name="Kim B."/>
            <person name="Jun M.O."/>
            <person name="Shin N.-R."/>
        </authorList>
    </citation>
    <scope>NUCLEOTIDE SEQUENCE [LARGE SCALE GENOMIC DNA]</scope>
    <source>
        <strain evidence="2 3">A1S7</strain>
    </source>
</reference>
<sequence length="101" mass="11412">MPPQWCDAHHVDGWSRGGRSDVSNGALLCQRHHTRVHTHDLTATITGTGATWHVWRPRPVPGHTGRATLHGRVRPTLWVTRRGAADAPFARPDRDRHPTRR</sequence>
<dbReference type="Gene3D" id="1.10.30.50">
    <property type="match status" value="1"/>
</dbReference>
<dbReference type="InterPro" id="IPR003615">
    <property type="entry name" value="HNH_nuc"/>
</dbReference>
<organism evidence="2 3">
    <name type="scientific">Janibacter alittae</name>
    <dbReference type="NCBI Taxonomy" id="3115209"/>
    <lineage>
        <taxon>Bacteria</taxon>
        <taxon>Bacillati</taxon>
        <taxon>Actinomycetota</taxon>
        <taxon>Actinomycetes</taxon>
        <taxon>Micrococcales</taxon>
        <taxon>Intrasporangiaceae</taxon>
        <taxon>Janibacter</taxon>
    </lineage>
</organism>
<evidence type="ECO:0000259" key="1">
    <source>
        <dbReference type="Pfam" id="PF01844"/>
    </source>
</evidence>
<keyword evidence="2" id="KW-0540">Nuclease</keyword>
<protein>
    <submittedName>
        <fullName evidence="2">HNH endonuclease signature motif containing protein</fullName>
    </submittedName>
</protein>
<dbReference type="EMBL" id="CP144913">
    <property type="protein sequence ID" value="WXB78061.1"/>
    <property type="molecule type" value="Genomic_DNA"/>
</dbReference>
<feature type="domain" description="HNH" evidence="1">
    <location>
        <begin position="8"/>
        <end position="38"/>
    </location>
</feature>
<keyword evidence="2" id="KW-0255">Endonuclease</keyword>
<gene>
    <name evidence="2" type="ORF">V1351_09925</name>
</gene>
<dbReference type="InterPro" id="IPR002711">
    <property type="entry name" value="HNH"/>
</dbReference>
<keyword evidence="2" id="KW-0378">Hydrolase</keyword>
<dbReference type="RefSeq" id="WP_338752511.1">
    <property type="nucleotide sequence ID" value="NZ_CP144913.1"/>
</dbReference>
<keyword evidence="3" id="KW-1185">Reference proteome</keyword>
<name>A0ABZ2MLS4_9MICO</name>
<dbReference type="CDD" id="cd00085">
    <property type="entry name" value="HNHc"/>
    <property type="match status" value="1"/>
</dbReference>
<evidence type="ECO:0000313" key="3">
    <source>
        <dbReference type="Proteomes" id="UP001382727"/>
    </source>
</evidence>
<dbReference type="Proteomes" id="UP001382727">
    <property type="component" value="Chromosome"/>
</dbReference>